<dbReference type="RefSeq" id="WP_083036352.1">
    <property type="nucleotide sequence ID" value="NZ_AP022562.1"/>
</dbReference>
<dbReference type="GO" id="GO:0005737">
    <property type="term" value="C:cytoplasm"/>
    <property type="evidence" value="ECO:0007669"/>
    <property type="project" value="UniProtKB-SubCell"/>
</dbReference>
<keyword evidence="1 8" id="KW-0963">Cytoplasm</keyword>
<feature type="binding site" evidence="8">
    <location>
        <position position="74"/>
    </location>
    <ligand>
        <name>GTP</name>
        <dbReference type="ChEBI" id="CHEBI:37565"/>
    </ligand>
</feature>
<name>A0A7I7JHF8_9MYCO</name>
<keyword evidence="7 8" id="KW-0501">Molybdenum cofactor biosynthesis</keyword>
<dbReference type="NCBIfam" id="NF001855">
    <property type="entry name" value="PRK00576.1"/>
    <property type="match status" value="1"/>
</dbReference>
<comment type="cofactor">
    <cofactor evidence="8">
        <name>Mg(2+)</name>
        <dbReference type="ChEBI" id="CHEBI:18420"/>
    </cofactor>
</comment>
<keyword evidence="11" id="KW-1185">Reference proteome</keyword>
<evidence type="ECO:0000313" key="10">
    <source>
        <dbReference type="EMBL" id="BBX11355.1"/>
    </source>
</evidence>
<comment type="similarity">
    <text evidence="8">Belongs to the MobA family.</text>
</comment>
<keyword evidence="10" id="KW-0548">Nucleotidyltransferase</keyword>
<evidence type="ECO:0000256" key="8">
    <source>
        <dbReference type="HAMAP-Rule" id="MF_00316"/>
    </source>
</evidence>
<evidence type="ECO:0000256" key="5">
    <source>
        <dbReference type="ARBA" id="ARBA00022842"/>
    </source>
</evidence>
<dbReference type="PANTHER" id="PTHR19136:SF81">
    <property type="entry name" value="MOLYBDENUM COFACTOR GUANYLYLTRANSFERASE"/>
    <property type="match status" value="1"/>
</dbReference>
<dbReference type="Proteomes" id="UP000466997">
    <property type="component" value="Chromosome"/>
</dbReference>
<comment type="domain">
    <text evidence="8">The N-terminal domain determines nucleotide recognition and specific binding, while the C-terminal domain determines the specific binding to the target protein.</text>
</comment>
<evidence type="ECO:0000256" key="2">
    <source>
        <dbReference type="ARBA" id="ARBA00022679"/>
    </source>
</evidence>
<dbReference type="InterPro" id="IPR025877">
    <property type="entry name" value="MobA-like_NTP_Trfase"/>
</dbReference>
<dbReference type="GO" id="GO:0061603">
    <property type="term" value="F:molybdenum cofactor guanylyltransferase activity"/>
    <property type="evidence" value="ECO:0007669"/>
    <property type="project" value="UniProtKB-EC"/>
</dbReference>
<comment type="subcellular location">
    <subcellularLocation>
        <location evidence="8">Cytoplasm</location>
    </subcellularLocation>
</comment>
<evidence type="ECO:0000256" key="4">
    <source>
        <dbReference type="ARBA" id="ARBA00022741"/>
    </source>
</evidence>
<comment type="catalytic activity">
    <reaction evidence="8">
        <text>Mo-molybdopterin + GTP + H(+) = Mo-molybdopterin guanine dinucleotide + diphosphate</text>
        <dbReference type="Rhea" id="RHEA:34243"/>
        <dbReference type="ChEBI" id="CHEBI:15378"/>
        <dbReference type="ChEBI" id="CHEBI:33019"/>
        <dbReference type="ChEBI" id="CHEBI:37565"/>
        <dbReference type="ChEBI" id="CHEBI:71302"/>
        <dbReference type="ChEBI" id="CHEBI:71310"/>
        <dbReference type="EC" id="2.7.7.77"/>
    </reaction>
</comment>
<keyword evidence="6 8" id="KW-0342">GTP-binding</keyword>
<comment type="function">
    <text evidence="8">Transfers a GMP moiety from GTP to Mo-molybdopterin (Mo-MPT) cofactor (Moco or molybdenum cofactor) to form Mo-molybdopterin guanine dinucleotide (Mo-MGD) cofactor.</text>
</comment>
<feature type="binding site" evidence="8">
    <location>
        <position position="25"/>
    </location>
    <ligand>
        <name>GTP</name>
        <dbReference type="ChEBI" id="CHEBI:37565"/>
    </ligand>
</feature>
<evidence type="ECO:0000256" key="7">
    <source>
        <dbReference type="ARBA" id="ARBA00023150"/>
    </source>
</evidence>
<proteinExistence type="inferred from homology"/>
<dbReference type="CDD" id="cd02503">
    <property type="entry name" value="MobA"/>
    <property type="match status" value="1"/>
</dbReference>
<dbReference type="GO" id="GO:0005525">
    <property type="term" value="F:GTP binding"/>
    <property type="evidence" value="ECO:0007669"/>
    <property type="project" value="UniProtKB-UniRule"/>
</dbReference>
<evidence type="ECO:0000256" key="1">
    <source>
        <dbReference type="ARBA" id="ARBA00022490"/>
    </source>
</evidence>
<dbReference type="GO" id="GO:0006777">
    <property type="term" value="P:Mo-molybdopterin cofactor biosynthetic process"/>
    <property type="evidence" value="ECO:0007669"/>
    <property type="project" value="UniProtKB-KW"/>
</dbReference>
<dbReference type="Pfam" id="PF12804">
    <property type="entry name" value="NTP_transf_3"/>
    <property type="match status" value="1"/>
</dbReference>
<keyword evidence="5 8" id="KW-0460">Magnesium</keyword>
<keyword evidence="2 8" id="KW-0808">Transferase</keyword>
<dbReference type="EMBL" id="AP022562">
    <property type="protein sequence ID" value="BBX11355.1"/>
    <property type="molecule type" value="Genomic_DNA"/>
</dbReference>
<dbReference type="Gene3D" id="3.90.550.10">
    <property type="entry name" value="Spore Coat Polysaccharide Biosynthesis Protein SpsA, Chain A"/>
    <property type="match status" value="1"/>
</dbReference>
<keyword evidence="3 8" id="KW-0479">Metal-binding</keyword>
<reference evidence="10 11" key="1">
    <citation type="journal article" date="2019" name="Emerg. Microbes Infect.">
        <title>Comprehensive subspecies identification of 175 nontuberculous mycobacteria species based on 7547 genomic profiles.</title>
        <authorList>
            <person name="Matsumoto Y."/>
            <person name="Kinjo T."/>
            <person name="Motooka D."/>
            <person name="Nabeya D."/>
            <person name="Jung N."/>
            <person name="Uechi K."/>
            <person name="Horii T."/>
            <person name="Iida T."/>
            <person name="Fujita J."/>
            <person name="Nakamura S."/>
        </authorList>
    </citation>
    <scope>NUCLEOTIDE SEQUENCE [LARGE SCALE GENOMIC DNA]</scope>
    <source>
        <strain evidence="10 11">JCM 6391</strain>
    </source>
</reference>
<dbReference type="PANTHER" id="PTHR19136">
    <property type="entry name" value="MOLYBDENUM COFACTOR GUANYLYLTRANSFERASE"/>
    <property type="match status" value="1"/>
</dbReference>
<dbReference type="SUPFAM" id="SSF53448">
    <property type="entry name" value="Nucleotide-diphospho-sugar transferases"/>
    <property type="match status" value="1"/>
</dbReference>
<feature type="binding site" evidence="8">
    <location>
        <begin position="13"/>
        <end position="15"/>
    </location>
    <ligand>
        <name>GTP</name>
        <dbReference type="ChEBI" id="CHEBI:37565"/>
    </ligand>
</feature>
<protein>
    <recommendedName>
        <fullName evidence="8">Probable molybdenum cofactor guanylyltransferase</fullName>
        <shortName evidence="8">MoCo guanylyltransferase</shortName>
        <ecNumber evidence="8">2.7.7.77</ecNumber>
    </recommendedName>
    <alternativeName>
        <fullName evidence="8">GTP:molybdopterin guanylyltransferase</fullName>
    </alternativeName>
    <alternativeName>
        <fullName evidence="8">Mo-MPT guanylyltransferase</fullName>
    </alternativeName>
    <alternativeName>
        <fullName evidence="8">Molybdopterin guanylyltransferase</fullName>
    </alternativeName>
    <alternativeName>
        <fullName evidence="8">Molybdopterin-guanine dinucleotide synthase</fullName>
        <shortName evidence="8">MGD synthase</shortName>
    </alternativeName>
</protein>
<feature type="domain" description="MobA-like NTP transferase" evidence="9">
    <location>
        <begin position="10"/>
        <end position="160"/>
    </location>
</feature>
<comment type="caution">
    <text evidence="8">Lacks conserved residue(s) required for the propagation of feature annotation.</text>
</comment>
<evidence type="ECO:0000259" key="9">
    <source>
        <dbReference type="Pfam" id="PF12804"/>
    </source>
</evidence>
<sequence>MTGRRAGLAGVVLAGGASRRMGRDKATLTVAGRFGGRTLVEHLVSVVAQCCDPIFVVAAPGQALPALPAQVLRDEVPGLGPLPAVGLGLRAAARAGAERAFVCAVDMPFLVPALIGLLADAHPGADVVLPRAGRDHYLAAVYRTALAGSIDALVADGQRRVGALVDMVEAQRVELEDPAPLANLNSPDDIAGLC</sequence>
<evidence type="ECO:0000256" key="3">
    <source>
        <dbReference type="ARBA" id="ARBA00022723"/>
    </source>
</evidence>
<keyword evidence="4 8" id="KW-0547">Nucleotide-binding</keyword>
<dbReference type="KEGG" id="mnm:MNVM_04360"/>
<dbReference type="InterPro" id="IPR029044">
    <property type="entry name" value="Nucleotide-diphossugar_trans"/>
</dbReference>
<gene>
    <name evidence="8 10" type="primary">mobA</name>
    <name evidence="10" type="ORF">MNVM_04360</name>
</gene>
<feature type="binding site" evidence="8">
    <location>
        <position position="106"/>
    </location>
    <ligand>
        <name>GTP</name>
        <dbReference type="ChEBI" id="CHEBI:37565"/>
    </ligand>
</feature>
<dbReference type="HAMAP" id="MF_00316">
    <property type="entry name" value="MobA"/>
    <property type="match status" value="1"/>
</dbReference>
<dbReference type="EC" id="2.7.7.77" evidence="8"/>
<organism evidence="10 11">
    <name type="scientific">Mycobacterium novum</name>
    <dbReference type="NCBI Taxonomy" id="2492438"/>
    <lineage>
        <taxon>Bacteria</taxon>
        <taxon>Bacillati</taxon>
        <taxon>Actinomycetota</taxon>
        <taxon>Actinomycetes</taxon>
        <taxon>Mycobacteriales</taxon>
        <taxon>Mycobacteriaceae</taxon>
        <taxon>Mycobacterium</taxon>
    </lineage>
</organism>
<dbReference type="AlphaFoldDB" id="A0A7I7JHF8"/>
<evidence type="ECO:0000313" key="11">
    <source>
        <dbReference type="Proteomes" id="UP000466997"/>
    </source>
</evidence>
<accession>A0A7I7JHF8</accession>
<feature type="binding site" evidence="8">
    <location>
        <position position="106"/>
    </location>
    <ligand>
        <name>Mg(2+)</name>
        <dbReference type="ChEBI" id="CHEBI:18420"/>
    </ligand>
</feature>
<dbReference type="GO" id="GO:0046872">
    <property type="term" value="F:metal ion binding"/>
    <property type="evidence" value="ECO:0007669"/>
    <property type="project" value="UniProtKB-KW"/>
</dbReference>
<evidence type="ECO:0000256" key="6">
    <source>
        <dbReference type="ARBA" id="ARBA00023134"/>
    </source>
</evidence>
<dbReference type="InterPro" id="IPR013482">
    <property type="entry name" value="Molybde_CF_guanTrfase"/>
</dbReference>